<feature type="region of interest" description="Disordered" evidence="1">
    <location>
        <begin position="1"/>
        <end position="35"/>
    </location>
</feature>
<dbReference type="RefSeq" id="XP_037167730.1">
    <property type="nucleotide sequence ID" value="XM_037305322.1"/>
</dbReference>
<organism evidence="2 3">
    <name type="scientific">Letharia columbiana</name>
    <dbReference type="NCBI Taxonomy" id="112416"/>
    <lineage>
        <taxon>Eukaryota</taxon>
        <taxon>Fungi</taxon>
        <taxon>Dikarya</taxon>
        <taxon>Ascomycota</taxon>
        <taxon>Pezizomycotina</taxon>
        <taxon>Lecanoromycetes</taxon>
        <taxon>OSLEUM clade</taxon>
        <taxon>Lecanoromycetidae</taxon>
        <taxon>Lecanorales</taxon>
        <taxon>Lecanorineae</taxon>
        <taxon>Parmeliaceae</taxon>
        <taxon>Letharia</taxon>
    </lineage>
</organism>
<name>A0A8H6G0U8_9LECA</name>
<proteinExistence type="predicted"/>
<gene>
    <name evidence="2" type="ORF">HO173_003395</name>
</gene>
<keyword evidence="3" id="KW-1185">Reference proteome</keyword>
<dbReference type="AlphaFoldDB" id="A0A8H6G0U8"/>
<evidence type="ECO:0000313" key="2">
    <source>
        <dbReference type="EMBL" id="KAF6238428.1"/>
    </source>
</evidence>
<sequence length="182" mass="21115">MPCSRKRQLCVQAEPTTDSSPPIAKRRKLEKQQRHRTPSWFWDNLSRQWLTPLREFDRRTEWPATPSPPDRTGKEDIDLAQLKRFARHGGPSLGHLRASDRLHRTLVRCASGRYDAHNGIGFLSVWIIQSLLCQFLPRYGSNLIWLNLQLAASAVNLTIYVRYVRYASAVQVLLIRSRNRAK</sequence>
<protein>
    <submittedName>
        <fullName evidence="2">Uncharacterized protein</fullName>
    </submittedName>
</protein>
<comment type="caution">
    <text evidence="2">The sequence shown here is derived from an EMBL/GenBank/DDBJ whole genome shotgun (WGS) entry which is preliminary data.</text>
</comment>
<dbReference type="GeneID" id="59285063"/>
<dbReference type="Proteomes" id="UP000578531">
    <property type="component" value="Unassembled WGS sequence"/>
</dbReference>
<feature type="compositionally biased region" description="Basic residues" evidence="1">
    <location>
        <begin position="24"/>
        <end position="35"/>
    </location>
</feature>
<dbReference type="EMBL" id="JACCJC010000009">
    <property type="protein sequence ID" value="KAF6238428.1"/>
    <property type="molecule type" value="Genomic_DNA"/>
</dbReference>
<evidence type="ECO:0000256" key="1">
    <source>
        <dbReference type="SAM" id="MobiDB-lite"/>
    </source>
</evidence>
<dbReference type="OrthoDB" id="5336565at2759"/>
<accession>A0A8H6G0U8</accession>
<evidence type="ECO:0000313" key="3">
    <source>
        <dbReference type="Proteomes" id="UP000578531"/>
    </source>
</evidence>
<reference evidence="2 3" key="1">
    <citation type="journal article" date="2020" name="Genomics">
        <title>Complete, high-quality genomes from long-read metagenomic sequencing of two wolf lichen thalli reveals enigmatic genome architecture.</title>
        <authorList>
            <person name="McKenzie S.K."/>
            <person name="Walston R.F."/>
            <person name="Allen J.L."/>
        </authorList>
    </citation>
    <scope>NUCLEOTIDE SEQUENCE [LARGE SCALE GENOMIC DNA]</scope>
    <source>
        <strain evidence="2">WasteWater2</strain>
    </source>
</reference>